<dbReference type="InterPro" id="IPR036188">
    <property type="entry name" value="FAD/NAD-bd_sf"/>
</dbReference>
<dbReference type="PANTHER" id="PTHR46091:SF1">
    <property type="entry name" value="ALL-TRANS-RETINOL 13,14-REDUCTASE"/>
    <property type="match status" value="1"/>
</dbReference>
<keyword evidence="12" id="KW-0520">NAD</keyword>
<feature type="domain" description="Amine oxidase" evidence="19">
    <location>
        <begin position="113"/>
        <end position="617"/>
    </location>
</feature>
<accession>A0A8C8S8V1</accession>
<feature type="transmembrane region" description="Helical" evidence="18">
    <location>
        <begin position="38"/>
        <end position="55"/>
    </location>
</feature>
<evidence type="ECO:0000256" key="13">
    <source>
        <dbReference type="ARBA" id="ARBA00023098"/>
    </source>
</evidence>
<evidence type="ECO:0000313" key="20">
    <source>
        <dbReference type="Ensembl" id="ENSPCEP00000015949.1"/>
    </source>
</evidence>
<dbReference type="Ensembl" id="ENSPCET00000016509.1">
    <property type="protein sequence ID" value="ENSPCEP00000015949.1"/>
    <property type="gene ID" value="ENSPCEG00000012581.1"/>
</dbReference>
<evidence type="ECO:0000256" key="11">
    <source>
        <dbReference type="ARBA" id="ARBA00023002"/>
    </source>
</evidence>
<evidence type="ECO:0000256" key="9">
    <source>
        <dbReference type="ARBA" id="ARBA00022827"/>
    </source>
</evidence>
<comment type="similarity">
    <text evidence="5">Belongs to the carotenoid/retinoid oxidoreductase family. CrtISO subfamily.</text>
</comment>
<keyword evidence="18" id="KW-1133">Transmembrane helix</keyword>
<dbReference type="InterPro" id="IPR002937">
    <property type="entry name" value="Amino_oxidase"/>
</dbReference>
<keyword evidence="13" id="KW-0443">Lipid metabolism</keyword>
<evidence type="ECO:0000256" key="17">
    <source>
        <dbReference type="ARBA" id="ARBA00048815"/>
    </source>
</evidence>
<keyword evidence="18" id="KW-0812">Transmembrane</keyword>
<dbReference type="GO" id="GO:0005789">
    <property type="term" value="C:endoplasmic reticulum membrane"/>
    <property type="evidence" value="ECO:0007669"/>
    <property type="project" value="UniProtKB-SubCell"/>
</dbReference>
<evidence type="ECO:0000256" key="3">
    <source>
        <dbReference type="ARBA" id="ARBA00001974"/>
    </source>
</evidence>
<name>A0A8C8S8V1_9SAUR</name>
<evidence type="ECO:0000256" key="7">
    <source>
        <dbReference type="ARBA" id="ARBA00022729"/>
    </source>
</evidence>
<keyword evidence="9" id="KW-0274">FAD</keyword>
<keyword evidence="10" id="KW-0521">NADP</keyword>
<comment type="catalytic activity">
    <reaction evidence="17">
        <text>all-trans-13,14-dihydroretinol + A = all-trans-retinol + AH2</text>
        <dbReference type="Rhea" id="RHEA:19193"/>
        <dbReference type="ChEBI" id="CHEBI:13193"/>
        <dbReference type="ChEBI" id="CHEBI:17336"/>
        <dbReference type="ChEBI" id="CHEBI:17499"/>
        <dbReference type="ChEBI" id="CHEBI:52075"/>
        <dbReference type="EC" id="1.3.99.23"/>
    </reaction>
</comment>
<evidence type="ECO:0000256" key="12">
    <source>
        <dbReference type="ARBA" id="ARBA00023027"/>
    </source>
</evidence>
<dbReference type="AlphaFoldDB" id="A0A8C8S8V1"/>
<keyword evidence="6" id="KW-0285">Flavoprotein</keyword>
<keyword evidence="8" id="KW-0256">Endoplasmic reticulum</keyword>
<dbReference type="Gene3D" id="3.50.50.60">
    <property type="entry name" value="FAD/NAD(P)-binding domain"/>
    <property type="match status" value="2"/>
</dbReference>
<organism evidence="20 21">
    <name type="scientific">Pelusios castaneus</name>
    <name type="common">West African mud turtle</name>
    <dbReference type="NCBI Taxonomy" id="367368"/>
    <lineage>
        <taxon>Eukaryota</taxon>
        <taxon>Metazoa</taxon>
        <taxon>Chordata</taxon>
        <taxon>Craniata</taxon>
        <taxon>Vertebrata</taxon>
        <taxon>Euteleostomi</taxon>
        <taxon>Archelosauria</taxon>
        <taxon>Testudinata</taxon>
        <taxon>Testudines</taxon>
        <taxon>Pleurodira</taxon>
        <taxon>Pelomedusidae</taxon>
        <taxon>Pelusios</taxon>
    </lineage>
</organism>
<keyword evidence="21" id="KW-1185">Reference proteome</keyword>
<evidence type="ECO:0000256" key="15">
    <source>
        <dbReference type="ARBA" id="ARBA00038979"/>
    </source>
</evidence>
<dbReference type="Proteomes" id="UP000694393">
    <property type="component" value="Unplaced"/>
</dbReference>
<reference evidence="20" key="1">
    <citation type="submission" date="2025-08" db="UniProtKB">
        <authorList>
            <consortium name="Ensembl"/>
        </authorList>
    </citation>
    <scope>IDENTIFICATION</scope>
</reference>
<evidence type="ECO:0000256" key="6">
    <source>
        <dbReference type="ARBA" id="ARBA00022630"/>
    </source>
</evidence>
<keyword evidence="7" id="KW-0732">Signal</keyword>
<proteinExistence type="inferred from homology"/>
<dbReference type="Pfam" id="PF01593">
    <property type="entry name" value="Amino_oxidase"/>
    <property type="match status" value="1"/>
</dbReference>
<reference evidence="20" key="2">
    <citation type="submission" date="2025-09" db="UniProtKB">
        <authorList>
            <consortium name="Ensembl"/>
        </authorList>
    </citation>
    <scope>IDENTIFICATION</scope>
</reference>
<evidence type="ECO:0000256" key="16">
    <source>
        <dbReference type="ARBA" id="ARBA00041141"/>
    </source>
</evidence>
<evidence type="ECO:0000256" key="8">
    <source>
        <dbReference type="ARBA" id="ARBA00022824"/>
    </source>
</evidence>
<dbReference type="EC" id="1.3.99.23" evidence="15"/>
<comment type="cofactor">
    <cofactor evidence="1">
        <name>NAD(+)</name>
        <dbReference type="ChEBI" id="CHEBI:57540"/>
    </cofactor>
</comment>
<evidence type="ECO:0000256" key="14">
    <source>
        <dbReference type="ARBA" id="ARBA00023136"/>
    </source>
</evidence>
<dbReference type="InterPro" id="IPR052206">
    <property type="entry name" value="Retinol_saturase"/>
</dbReference>
<sequence length="647" mass="71505">MRTAHWKEERVPFRGLPCPAFRGKEHSISTLGETGIKAVMWLFWILLVLLLLALLRKLLSGSSSPNPFSVDSRRPPAPLVTDKAVRKKVLKQVFSAARVPEKLDAVVIGSGFGGLAVAVLLSKAGKRVLVLEQHGKAGGCCHTFNKKGFEFDVGIHYIGQLGEQSLIRFLVDQLTEGQLQWAKMPSVFDAVILGEPGNSKTYRLYSGKKEYTEGLKKQFPDEAAAIEKYMELTMKVARGVTHMNILKMMPLPLARFLSRSGLLAWFSPFYRMASRSVTDVINELTTNEQLRAVLSYIFPTYGVLPANASFSLHSILVHHFLEGGWYPRGGPSEIAFHTIPLIEKAGGAVLTKATVQSILVNAEGKACGVSVQKGQDLVNVHAPIVISDAGIFNTYERLLPVEIRNSPGIQDQLRMVDHGLGGFLVFLGLNGTKEELGLEATNYFIYPHHNLDEVMNRFLAASREEAAENIPVLFVTTPSGKDPTWEERYPGKSTMCILAFAQYKWFEEWKDEKVQKRGADYESLKNAIVDSILKTVVKLYPCIEGKIECVSSGSPLSNQHYIAAPEGEIYGADHSISRMQAETTAALRPQTSVPNLYLTGQDISTCGFMGALHGAVLCASVVLQRNLLWDALRLRKTNLANNCKKKD</sequence>
<keyword evidence="11" id="KW-0560">Oxidoreductase</keyword>
<keyword evidence="14 18" id="KW-0472">Membrane</keyword>
<evidence type="ECO:0000313" key="21">
    <source>
        <dbReference type="Proteomes" id="UP000694393"/>
    </source>
</evidence>
<evidence type="ECO:0000256" key="10">
    <source>
        <dbReference type="ARBA" id="ARBA00022857"/>
    </source>
</evidence>
<evidence type="ECO:0000256" key="1">
    <source>
        <dbReference type="ARBA" id="ARBA00001911"/>
    </source>
</evidence>
<dbReference type="SUPFAM" id="SSF51905">
    <property type="entry name" value="FAD/NAD(P)-binding domain"/>
    <property type="match status" value="1"/>
</dbReference>
<protein>
    <recommendedName>
        <fullName evidence="16">All-trans-retinol 13,14-reductase</fullName>
        <ecNumber evidence="15">1.3.99.23</ecNumber>
    </recommendedName>
</protein>
<evidence type="ECO:0000256" key="2">
    <source>
        <dbReference type="ARBA" id="ARBA00001937"/>
    </source>
</evidence>
<evidence type="ECO:0000256" key="4">
    <source>
        <dbReference type="ARBA" id="ARBA00004406"/>
    </source>
</evidence>
<comment type="cofactor">
    <cofactor evidence="2">
        <name>NADP(+)</name>
        <dbReference type="ChEBI" id="CHEBI:58349"/>
    </cofactor>
</comment>
<evidence type="ECO:0000256" key="18">
    <source>
        <dbReference type="SAM" id="Phobius"/>
    </source>
</evidence>
<dbReference type="PANTHER" id="PTHR46091">
    <property type="entry name" value="BLR7054 PROTEIN"/>
    <property type="match status" value="1"/>
</dbReference>
<comment type="cofactor">
    <cofactor evidence="3">
        <name>FAD</name>
        <dbReference type="ChEBI" id="CHEBI:57692"/>
    </cofactor>
</comment>
<dbReference type="GO" id="GO:0051786">
    <property type="term" value="F:all-trans-retinol 13,14-reductase activity"/>
    <property type="evidence" value="ECO:0007669"/>
    <property type="project" value="UniProtKB-EC"/>
</dbReference>
<evidence type="ECO:0000259" key="19">
    <source>
        <dbReference type="Pfam" id="PF01593"/>
    </source>
</evidence>
<evidence type="ECO:0000256" key="5">
    <source>
        <dbReference type="ARBA" id="ARBA00005855"/>
    </source>
</evidence>
<dbReference type="FunFam" id="3.50.50.60:FF:000139">
    <property type="entry name" value="All-trans-retinol 13,14-reductase"/>
    <property type="match status" value="1"/>
</dbReference>
<comment type="subcellular location">
    <subcellularLocation>
        <location evidence="4">Endoplasmic reticulum membrane</location>
        <topology evidence="4">Peripheral membrane protein</topology>
    </subcellularLocation>
</comment>